<sequence length="619" mass="66385">MSSSDARDAAAARKAASAAPTAGAAAAPAAPAAAATEEPPPPSPWQTYRRLLGHAGRYWPLLAVAMVGMVIEAGAGAAFVWLMKPLTNDGFVDPKPEMAVILPLAIIALFLLRGAATFCTDYGIARAGRSVVRDLRELVLGKYLRLPSSRFDTEAVPQMVSRLNFDTEQVTQASADALKMIIADGLTIVFLLALMLYTSVKVTMAMILIAPLIGVLVWYVGGRYRRISRGIQTGMGDLAHSAEQSLAAQQDVKVHGAQGFEQTRYSALANRVLRLNMKVEATRAASSALVQVLAALALAAIVWVAIHEALEGRLDPGEFMQLMTAMMGIIPSLRRITNVQSVIGRGVAAAERLFSILDDVEEDDRGRHAVERVRGELVFDDVGLRYQRGDGSALQEVSFRAAPGTVTAIVGRSGSGKTSLVRLVPRFYEPSSGSITLDGVPLADYPLADLRRQVALVGQRVALFDDTVAANIAYGVDAPRESIRAAAEAANAWEFIERLPQGLDTPIGENGALLSGGQRQRLAIARAILRDAPILILDEATAALDTESERLVQDALQRLMPDRTTLVVAHRLSTIEHADQVLVFDRGRMVEQGTHAELLAQGGLYAHLHAMQFREGGAA</sequence>
<dbReference type="RefSeq" id="WP_132986307.1">
    <property type="nucleotide sequence ID" value="NZ_BMME01000001.1"/>
</dbReference>
<gene>
    <name evidence="15" type="primary">msbA</name>
    <name evidence="15" type="ORF">GCM10011394_16480</name>
</gene>
<evidence type="ECO:0000256" key="7">
    <source>
        <dbReference type="ARBA" id="ARBA00022967"/>
    </source>
</evidence>
<name>A0ABQ2EHY4_9GAMM</name>
<feature type="transmembrane region" description="Helical" evidence="12">
    <location>
        <begin position="58"/>
        <end position="81"/>
    </location>
</feature>
<keyword evidence="2" id="KW-0813">Transport</keyword>
<dbReference type="InterPro" id="IPR039421">
    <property type="entry name" value="Type_1_exporter"/>
</dbReference>
<feature type="transmembrane region" description="Helical" evidence="12">
    <location>
        <begin position="284"/>
        <end position="306"/>
    </location>
</feature>
<dbReference type="PROSITE" id="PS50929">
    <property type="entry name" value="ABC_TM1F"/>
    <property type="match status" value="1"/>
</dbReference>
<evidence type="ECO:0000256" key="2">
    <source>
        <dbReference type="ARBA" id="ARBA00022448"/>
    </source>
</evidence>
<feature type="region of interest" description="Disordered" evidence="11">
    <location>
        <begin position="1"/>
        <end position="46"/>
    </location>
</feature>
<dbReference type="CDD" id="cd18552">
    <property type="entry name" value="ABC_6TM_MsbA_like"/>
    <property type="match status" value="1"/>
</dbReference>
<reference evidence="16" key="1">
    <citation type="journal article" date="2019" name="Int. J. Syst. Evol. Microbiol.">
        <title>The Global Catalogue of Microorganisms (GCM) 10K type strain sequencing project: providing services to taxonomists for standard genome sequencing and annotation.</title>
        <authorList>
            <consortium name="The Broad Institute Genomics Platform"/>
            <consortium name="The Broad Institute Genome Sequencing Center for Infectious Disease"/>
            <person name="Wu L."/>
            <person name="Ma J."/>
        </authorList>
    </citation>
    <scope>NUCLEOTIDE SEQUENCE [LARGE SCALE GENOMIC DNA]</scope>
    <source>
        <strain evidence="16">CGMCC 1.8985</strain>
    </source>
</reference>
<evidence type="ECO:0000313" key="16">
    <source>
        <dbReference type="Proteomes" id="UP000599009"/>
    </source>
</evidence>
<dbReference type="InterPro" id="IPR011917">
    <property type="entry name" value="ABC_transpr_lipidA"/>
</dbReference>
<evidence type="ECO:0000256" key="5">
    <source>
        <dbReference type="ARBA" id="ARBA00022741"/>
    </source>
</evidence>
<evidence type="ECO:0000259" key="14">
    <source>
        <dbReference type="PROSITE" id="PS50929"/>
    </source>
</evidence>
<feature type="transmembrane region" description="Helical" evidence="12">
    <location>
        <begin position="101"/>
        <end position="124"/>
    </location>
</feature>
<dbReference type="SUPFAM" id="SSF90123">
    <property type="entry name" value="ABC transporter transmembrane region"/>
    <property type="match status" value="1"/>
</dbReference>
<keyword evidence="9" id="KW-0445">Lipid transport</keyword>
<dbReference type="PANTHER" id="PTHR43394:SF1">
    <property type="entry name" value="ATP-BINDING CASSETTE SUB-FAMILY B MEMBER 10, MITOCHONDRIAL"/>
    <property type="match status" value="1"/>
</dbReference>
<keyword evidence="10 12" id="KW-0472">Membrane</keyword>
<proteinExistence type="predicted"/>
<dbReference type="InterPro" id="IPR003593">
    <property type="entry name" value="AAA+_ATPase"/>
</dbReference>
<dbReference type="PROSITE" id="PS50893">
    <property type="entry name" value="ABC_TRANSPORTER_2"/>
    <property type="match status" value="1"/>
</dbReference>
<dbReference type="InterPro" id="IPR003439">
    <property type="entry name" value="ABC_transporter-like_ATP-bd"/>
</dbReference>
<dbReference type="InterPro" id="IPR011527">
    <property type="entry name" value="ABC1_TM_dom"/>
</dbReference>
<keyword evidence="4 12" id="KW-0812">Transmembrane</keyword>
<evidence type="ECO:0000256" key="4">
    <source>
        <dbReference type="ARBA" id="ARBA00022692"/>
    </source>
</evidence>
<dbReference type="GO" id="GO:0005524">
    <property type="term" value="F:ATP binding"/>
    <property type="evidence" value="ECO:0007669"/>
    <property type="project" value="UniProtKB-KW"/>
</dbReference>
<keyword evidence="5" id="KW-0547">Nucleotide-binding</keyword>
<evidence type="ECO:0000256" key="8">
    <source>
        <dbReference type="ARBA" id="ARBA00022989"/>
    </source>
</evidence>
<dbReference type="PROSITE" id="PS00211">
    <property type="entry name" value="ABC_TRANSPORTER_1"/>
    <property type="match status" value="1"/>
</dbReference>
<evidence type="ECO:0000256" key="1">
    <source>
        <dbReference type="ARBA" id="ARBA00004651"/>
    </source>
</evidence>
<dbReference type="NCBIfam" id="TIGR02203">
    <property type="entry name" value="MsbA_lipidA"/>
    <property type="match status" value="1"/>
</dbReference>
<feature type="compositionally biased region" description="Basic and acidic residues" evidence="11">
    <location>
        <begin position="1"/>
        <end position="11"/>
    </location>
</feature>
<dbReference type="InterPro" id="IPR036640">
    <property type="entry name" value="ABC1_TM_sf"/>
</dbReference>
<keyword evidence="3" id="KW-1003">Cell membrane</keyword>
<dbReference type="SUPFAM" id="SSF52540">
    <property type="entry name" value="P-loop containing nucleoside triphosphate hydrolases"/>
    <property type="match status" value="1"/>
</dbReference>
<evidence type="ECO:0000256" key="11">
    <source>
        <dbReference type="SAM" id="MobiDB-lite"/>
    </source>
</evidence>
<evidence type="ECO:0000256" key="9">
    <source>
        <dbReference type="ARBA" id="ARBA00023055"/>
    </source>
</evidence>
<keyword evidence="8 12" id="KW-1133">Transmembrane helix</keyword>
<dbReference type="Gene3D" id="3.40.50.300">
    <property type="entry name" value="P-loop containing nucleotide triphosphate hydrolases"/>
    <property type="match status" value="1"/>
</dbReference>
<evidence type="ECO:0000256" key="10">
    <source>
        <dbReference type="ARBA" id="ARBA00023136"/>
    </source>
</evidence>
<dbReference type="Gene3D" id="1.20.1560.10">
    <property type="entry name" value="ABC transporter type 1, transmembrane domain"/>
    <property type="match status" value="1"/>
</dbReference>
<feature type="compositionally biased region" description="Low complexity" evidence="11">
    <location>
        <begin position="12"/>
        <end position="37"/>
    </location>
</feature>
<protein>
    <submittedName>
        <fullName evidence="15">Lipid A export ATP-binding/permease protein MsbA</fullName>
    </submittedName>
</protein>
<evidence type="ECO:0000256" key="12">
    <source>
        <dbReference type="SAM" id="Phobius"/>
    </source>
</evidence>
<dbReference type="EMBL" id="BMME01000001">
    <property type="protein sequence ID" value="GGK07878.1"/>
    <property type="molecule type" value="Genomic_DNA"/>
</dbReference>
<evidence type="ECO:0000256" key="3">
    <source>
        <dbReference type="ARBA" id="ARBA00022475"/>
    </source>
</evidence>
<keyword evidence="16" id="KW-1185">Reference proteome</keyword>
<evidence type="ECO:0000313" key="15">
    <source>
        <dbReference type="EMBL" id="GGK07878.1"/>
    </source>
</evidence>
<accession>A0ABQ2EHY4</accession>
<dbReference type="Pfam" id="PF00664">
    <property type="entry name" value="ABC_membrane"/>
    <property type="match status" value="1"/>
</dbReference>
<feature type="transmembrane region" description="Helical" evidence="12">
    <location>
        <begin position="203"/>
        <end position="221"/>
    </location>
</feature>
<dbReference type="SMART" id="SM00382">
    <property type="entry name" value="AAA"/>
    <property type="match status" value="1"/>
</dbReference>
<organism evidence="15 16">
    <name type="scientific">Luteimonas terricola</name>
    <dbReference type="NCBI Taxonomy" id="645597"/>
    <lineage>
        <taxon>Bacteria</taxon>
        <taxon>Pseudomonadati</taxon>
        <taxon>Pseudomonadota</taxon>
        <taxon>Gammaproteobacteria</taxon>
        <taxon>Lysobacterales</taxon>
        <taxon>Lysobacteraceae</taxon>
        <taxon>Luteimonas</taxon>
    </lineage>
</organism>
<comment type="caution">
    <text evidence="15">The sequence shown here is derived from an EMBL/GenBank/DDBJ whole genome shotgun (WGS) entry which is preliminary data.</text>
</comment>
<keyword evidence="7" id="KW-1278">Translocase</keyword>
<dbReference type="InterPro" id="IPR017871">
    <property type="entry name" value="ABC_transporter-like_CS"/>
</dbReference>
<feature type="transmembrane region" description="Helical" evidence="12">
    <location>
        <begin position="177"/>
        <end position="197"/>
    </location>
</feature>
<dbReference type="PANTHER" id="PTHR43394">
    <property type="entry name" value="ATP-DEPENDENT PERMEASE MDL1, MITOCHONDRIAL"/>
    <property type="match status" value="1"/>
</dbReference>
<evidence type="ECO:0000256" key="6">
    <source>
        <dbReference type="ARBA" id="ARBA00022840"/>
    </source>
</evidence>
<dbReference type="InterPro" id="IPR027417">
    <property type="entry name" value="P-loop_NTPase"/>
</dbReference>
<feature type="domain" description="ABC transmembrane type-1" evidence="14">
    <location>
        <begin position="63"/>
        <end position="345"/>
    </location>
</feature>
<feature type="domain" description="ABC transporter" evidence="13">
    <location>
        <begin position="377"/>
        <end position="611"/>
    </location>
</feature>
<comment type="subcellular location">
    <subcellularLocation>
        <location evidence="1">Cell membrane</location>
        <topology evidence="1">Multi-pass membrane protein</topology>
    </subcellularLocation>
</comment>
<dbReference type="Proteomes" id="UP000599009">
    <property type="component" value="Unassembled WGS sequence"/>
</dbReference>
<dbReference type="Pfam" id="PF00005">
    <property type="entry name" value="ABC_tran"/>
    <property type="match status" value="1"/>
</dbReference>
<keyword evidence="6 15" id="KW-0067">ATP-binding</keyword>
<evidence type="ECO:0000259" key="13">
    <source>
        <dbReference type="PROSITE" id="PS50893"/>
    </source>
</evidence>